<organism evidence="1 2">
    <name type="scientific">Helicostylum pulchrum</name>
    <dbReference type="NCBI Taxonomy" id="562976"/>
    <lineage>
        <taxon>Eukaryota</taxon>
        <taxon>Fungi</taxon>
        <taxon>Fungi incertae sedis</taxon>
        <taxon>Mucoromycota</taxon>
        <taxon>Mucoromycotina</taxon>
        <taxon>Mucoromycetes</taxon>
        <taxon>Mucorales</taxon>
        <taxon>Mucorineae</taxon>
        <taxon>Mucoraceae</taxon>
        <taxon>Helicostylum</taxon>
    </lineage>
</organism>
<sequence length="120" mass="13971">MSYFTTIRCNDWDLEEALNPYLTDSEDENEAYRKLKRQLLDLCNYIDNNGKRVNDIFNTPGGENTDFVNKLLKTTIPNQENEDFYDLQDLEGEEQLREQLQENVIFAEEGTNSGLSCNCD</sequence>
<gene>
    <name evidence="1" type="ORF">HPULCUR_004716</name>
</gene>
<comment type="caution">
    <text evidence="1">The sequence shown here is derived from an EMBL/GenBank/DDBJ whole genome shotgun (WGS) entry which is preliminary data.</text>
</comment>
<reference evidence="1 2" key="1">
    <citation type="submission" date="2024-04" db="EMBL/GenBank/DDBJ databases">
        <title>genome sequences of Mucor flavus KT1a and Helicostylum pulchrum KT1b strains isolation_sourced from the surface of a dry-aged beef.</title>
        <authorList>
            <person name="Toyotome T."/>
            <person name="Hosono M."/>
            <person name="Torimaru M."/>
            <person name="Fukuda K."/>
            <person name="Mikami N."/>
        </authorList>
    </citation>
    <scope>NUCLEOTIDE SEQUENCE [LARGE SCALE GENOMIC DNA]</scope>
    <source>
        <strain evidence="1 2">KT1b</strain>
    </source>
</reference>
<evidence type="ECO:0000313" key="1">
    <source>
        <dbReference type="EMBL" id="GAA5799305.1"/>
    </source>
</evidence>
<evidence type="ECO:0000313" key="2">
    <source>
        <dbReference type="Proteomes" id="UP001476247"/>
    </source>
</evidence>
<accession>A0ABP9XX06</accession>
<keyword evidence="2" id="KW-1185">Reference proteome</keyword>
<dbReference type="EMBL" id="BAABUJ010000012">
    <property type="protein sequence ID" value="GAA5799305.1"/>
    <property type="molecule type" value="Genomic_DNA"/>
</dbReference>
<proteinExistence type="predicted"/>
<dbReference type="Proteomes" id="UP001476247">
    <property type="component" value="Unassembled WGS sequence"/>
</dbReference>
<protein>
    <submittedName>
        <fullName evidence="1">Uncharacterized protein</fullName>
    </submittedName>
</protein>
<name>A0ABP9XX06_9FUNG</name>